<evidence type="ECO:0000313" key="3">
    <source>
        <dbReference type="Proteomes" id="UP001629244"/>
    </source>
</evidence>
<sequence length="593" mass="65326">MVDGGYAAAVKETFETKPLRTVLMIDDEFPSLSDVIRGVDNSKKFRQSDRALVLYEGFRRRQMICDVENDVGDVHADRFRKSDLIILDYNLGPTENDNEQSIRVLRELAGSKHFNTVVVYTADPELDDVWLAIVASLSGDWNGLPGALEGEAQEHWEKLSDTDQLPDPSIEAIKSYAERRDIRDIPSKVFAAAQKELEDLGVPKAATPKILEALIHRDLASRAGRWAGEPRRRAVGKAADGVRWIQSHNSFVAIVQKADASDEDASDPYGIMAHLGTALLAWRPNLIQVIMSEIQNILELEALTTEDEHLALGETQAALWYYLLQNVGAIDPDDGDDLRPPLASLVDKLVDGIRHRLSSDQALLELAGNAMRGELRDAGMKPDTWPDSKRVALIKKAGELTRAGKVDPKAVAFRLNSFLSTERFRRAHLSTGTVFRHGDEIWAATSPACDLVARQPGVDQAWSHAIHPMTALVAIKLHSGGELPSALTEATKGNHVFFELDGTPTALKLVNAVSQPSYEIFFAHNEGRVRLDGDRTVFTASRLMPLEDGSRGLVEQEFEVVGQLRGVNAIRALQSAGQHLSRVGLDFVSLPPN</sequence>
<dbReference type="Proteomes" id="UP001629244">
    <property type="component" value="Unassembled WGS sequence"/>
</dbReference>
<dbReference type="EMBL" id="JBELQC010000001">
    <property type="protein sequence ID" value="MFL9840460.1"/>
    <property type="molecule type" value="Genomic_DNA"/>
</dbReference>
<evidence type="ECO:0000313" key="2">
    <source>
        <dbReference type="EMBL" id="MFL9840460.1"/>
    </source>
</evidence>
<proteinExistence type="predicted"/>
<feature type="domain" description="Response receiver" evidence="1">
    <location>
        <begin position="19"/>
        <end position="139"/>
    </location>
</feature>
<name>A0ABW8YKJ9_9SPHN</name>
<organism evidence="2 3">
    <name type="scientific">Sphingomonas plantiphila</name>
    <dbReference type="NCBI Taxonomy" id="3163295"/>
    <lineage>
        <taxon>Bacteria</taxon>
        <taxon>Pseudomonadati</taxon>
        <taxon>Pseudomonadota</taxon>
        <taxon>Alphaproteobacteria</taxon>
        <taxon>Sphingomonadales</taxon>
        <taxon>Sphingomonadaceae</taxon>
        <taxon>Sphingomonas</taxon>
    </lineage>
</organism>
<keyword evidence="3" id="KW-1185">Reference proteome</keyword>
<gene>
    <name evidence="2" type="ORF">ABS767_05740</name>
</gene>
<accession>A0ABW8YKJ9</accession>
<comment type="caution">
    <text evidence="2">The sequence shown here is derived from an EMBL/GenBank/DDBJ whole genome shotgun (WGS) entry which is preliminary data.</text>
</comment>
<evidence type="ECO:0000259" key="1">
    <source>
        <dbReference type="Pfam" id="PF19192"/>
    </source>
</evidence>
<dbReference type="RefSeq" id="WP_408077396.1">
    <property type="nucleotide sequence ID" value="NZ_JBELQC010000001.1"/>
</dbReference>
<dbReference type="InterPro" id="IPR043834">
    <property type="entry name" value="REC"/>
</dbReference>
<dbReference type="Pfam" id="PF19192">
    <property type="entry name" value="Response_reg_2"/>
    <property type="match status" value="1"/>
</dbReference>
<reference evidence="2 3" key="1">
    <citation type="submission" date="2024-06" db="EMBL/GenBank/DDBJ databases">
        <authorList>
            <person name="Kaempfer P."/>
            <person name="Viver T."/>
        </authorList>
    </citation>
    <scope>NUCLEOTIDE SEQUENCE [LARGE SCALE GENOMIC DNA]</scope>
    <source>
        <strain evidence="2 3">ST-64</strain>
    </source>
</reference>
<protein>
    <submittedName>
        <fullName evidence="2">Response regulator receiver domain</fullName>
    </submittedName>
</protein>